<reference evidence="1 2" key="1">
    <citation type="submission" date="2024-03" db="EMBL/GenBank/DDBJ databases">
        <title>The Acrasis kona genome and developmental transcriptomes reveal deep origins of eukaryotic multicellular pathways.</title>
        <authorList>
            <person name="Sheikh S."/>
            <person name="Fu C.-J."/>
            <person name="Brown M.W."/>
            <person name="Baldauf S.L."/>
        </authorList>
    </citation>
    <scope>NUCLEOTIDE SEQUENCE [LARGE SCALE GENOMIC DNA]</scope>
    <source>
        <strain evidence="1 2">ATCC MYA-3509</strain>
    </source>
</reference>
<accession>A0AAW2Z0W3</accession>
<comment type="caution">
    <text evidence="1">The sequence shown here is derived from an EMBL/GenBank/DDBJ whole genome shotgun (WGS) entry which is preliminary data.</text>
</comment>
<name>A0AAW2Z0W3_9EUKA</name>
<dbReference type="EMBL" id="JAOPGA020000958">
    <property type="protein sequence ID" value="KAL0483423.1"/>
    <property type="molecule type" value="Genomic_DNA"/>
</dbReference>
<dbReference type="AlphaFoldDB" id="A0AAW2Z0W3"/>
<protein>
    <submittedName>
        <fullName evidence="1">Uncharacterized protein</fullName>
    </submittedName>
</protein>
<evidence type="ECO:0000313" key="2">
    <source>
        <dbReference type="Proteomes" id="UP001431209"/>
    </source>
</evidence>
<dbReference type="Proteomes" id="UP001431209">
    <property type="component" value="Unassembled WGS sequence"/>
</dbReference>
<sequence length="417" mass="48041">MSQPFNFKNLLICFETQISEQDAAEYRYITSNFFGRVEFDFENTEKHAREASLVFICGDIQEILKHKAIQTNIEKIRIIGQLSHNFDSTSHKSVSNGQIPINIHGVGLYYRKYFDGDDSDYFEQIKNAHQFQLLTESTKADVSLRKGIYLSKVDKDESNDAIHFHLLRCSTNLHGPTDCFRSIDDKVVNAVNEGATPFFNHPAKLNHVLAQIYDNSTTINGVKSKEKKATIKRHSDKTKDMPDNGLIAFTTFYQKKLIPNSEMNSNKSENHSPFDLLYKNTTSVLTKLRFVLKGSVQERAGLVEKFDLLLYPNSVFIIPLYTNRIYTHEIVPSSLPVDIIPTRLGYVIRCSNTEAIFKDQKTFLKQEASLVELRKPTPQDLEELRCKYREENIYHRVVEYGNVHFSMNDGDYQQPIL</sequence>
<evidence type="ECO:0000313" key="1">
    <source>
        <dbReference type="EMBL" id="KAL0483423.1"/>
    </source>
</evidence>
<proteinExistence type="predicted"/>
<gene>
    <name evidence="1" type="ORF">AKO1_014764</name>
</gene>
<organism evidence="1 2">
    <name type="scientific">Acrasis kona</name>
    <dbReference type="NCBI Taxonomy" id="1008807"/>
    <lineage>
        <taxon>Eukaryota</taxon>
        <taxon>Discoba</taxon>
        <taxon>Heterolobosea</taxon>
        <taxon>Tetramitia</taxon>
        <taxon>Eutetramitia</taxon>
        <taxon>Acrasidae</taxon>
        <taxon>Acrasis</taxon>
    </lineage>
</organism>
<keyword evidence="2" id="KW-1185">Reference proteome</keyword>